<dbReference type="InterPro" id="IPR011066">
    <property type="entry name" value="MscS_channel_C_sf"/>
</dbReference>
<feature type="domain" description="Mechanosensitive ion channel MscS C-terminal" evidence="10">
    <location>
        <begin position="685"/>
        <end position="771"/>
    </location>
</feature>
<dbReference type="InterPro" id="IPR049142">
    <property type="entry name" value="MS_channel_1st"/>
</dbReference>
<dbReference type="SUPFAM" id="SSF82689">
    <property type="entry name" value="Mechanosensitive channel protein MscS (YggB), C-terminal domain"/>
    <property type="match status" value="1"/>
</dbReference>
<evidence type="ECO:0000259" key="9">
    <source>
        <dbReference type="Pfam" id="PF00924"/>
    </source>
</evidence>
<keyword evidence="6 8" id="KW-0472">Membrane</keyword>
<accession>A0A7X5J6T3</accession>
<feature type="transmembrane region" description="Helical" evidence="8">
    <location>
        <begin position="246"/>
        <end position="270"/>
    </location>
</feature>
<dbReference type="InterPro" id="IPR011014">
    <property type="entry name" value="MscS_channel_TM-2"/>
</dbReference>
<evidence type="ECO:0000256" key="8">
    <source>
        <dbReference type="SAM" id="Phobius"/>
    </source>
</evidence>
<keyword evidence="4 8" id="KW-0812">Transmembrane</keyword>
<comment type="subcellular location">
    <subcellularLocation>
        <location evidence="1">Cell membrane</location>
        <topology evidence="1">Multi-pass membrane protein</topology>
    </subcellularLocation>
</comment>
<feature type="transmembrane region" description="Helical" evidence="8">
    <location>
        <begin position="481"/>
        <end position="502"/>
    </location>
</feature>
<feature type="transmembrane region" description="Helical" evidence="8">
    <location>
        <begin position="212"/>
        <end position="234"/>
    </location>
</feature>
<feature type="compositionally biased region" description="Low complexity" evidence="7">
    <location>
        <begin position="68"/>
        <end position="99"/>
    </location>
</feature>
<evidence type="ECO:0000256" key="5">
    <source>
        <dbReference type="ARBA" id="ARBA00022989"/>
    </source>
</evidence>
<feature type="domain" description="Mechanosensitive ion channel MscS" evidence="9">
    <location>
        <begin position="613"/>
        <end position="678"/>
    </location>
</feature>
<feature type="transmembrane region" description="Helical" evidence="8">
    <location>
        <begin position="593"/>
        <end position="615"/>
    </location>
</feature>
<protein>
    <submittedName>
        <fullName evidence="12">Mechanosensitive ion channel</fullName>
    </submittedName>
</protein>
<name>A0A7X5J6T3_9HYPH</name>
<feature type="transmembrane region" description="Helical" evidence="8">
    <location>
        <begin position="508"/>
        <end position="529"/>
    </location>
</feature>
<dbReference type="EMBL" id="JAABLQ010000001">
    <property type="protein sequence ID" value="NBN76964.1"/>
    <property type="molecule type" value="Genomic_DNA"/>
</dbReference>
<dbReference type="SUPFAM" id="SSF50182">
    <property type="entry name" value="Sm-like ribonucleoproteins"/>
    <property type="match status" value="1"/>
</dbReference>
<dbReference type="Pfam" id="PF21088">
    <property type="entry name" value="MS_channel_1st"/>
    <property type="match status" value="1"/>
</dbReference>
<dbReference type="PANTHER" id="PTHR30460:SF0">
    <property type="entry name" value="MODERATE CONDUCTANCE MECHANOSENSITIVE CHANNEL YBIO"/>
    <property type="match status" value="1"/>
</dbReference>
<feature type="transmembrane region" description="Helical" evidence="8">
    <location>
        <begin position="568"/>
        <end position="587"/>
    </location>
</feature>
<dbReference type="InterPro" id="IPR045276">
    <property type="entry name" value="YbiO_bact"/>
</dbReference>
<feature type="transmembrane region" description="Helical" evidence="8">
    <location>
        <begin position="32"/>
        <end position="51"/>
    </location>
</feature>
<evidence type="ECO:0000256" key="7">
    <source>
        <dbReference type="SAM" id="MobiDB-lite"/>
    </source>
</evidence>
<dbReference type="GO" id="GO:0005886">
    <property type="term" value="C:plasma membrane"/>
    <property type="evidence" value="ECO:0007669"/>
    <property type="project" value="UniProtKB-SubCell"/>
</dbReference>
<reference evidence="13" key="1">
    <citation type="submission" date="2020-01" db="EMBL/GenBank/DDBJ databases">
        <authorList>
            <person name="Fang Y."/>
            <person name="Sun R."/>
            <person name="Nie L."/>
            <person name="He J."/>
            <person name="Hao L."/>
            <person name="Wang L."/>
            <person name="Su S."/>
            <person name="Lv E."/>
            <person name="Zhang Z."/>
            <person name="Xie R."/>
            <person name="Liu H."/>
        </authorList>
    </citation>
    <scope>NUCLEOTIDE SEQUENCE [LARGE SCALE GENOMIC DNA]</scope>
    <source>
        <strain evidence="13">XCT-53</strain>
    </source>
</reference>
<dbReference type="SUPFAM" id="SSF82861">
    <property type="entry name" value="Mechanosensitive channel protein MscS (YggB), transmembrane region"/>
    <property type="match status" value="1"/>
</dbReference>
<keyword evidence="3" id="KW-1003">Cell membrane</keyword>
<feature type="region of interest" description="Disordered" evidence="7">
    <location>
        <begin position="1"/>
        <end position="26"/>
    </location>
</feature>
<evidence type="ECO:0000256" key="2">
    <source>
        <dbReference type="ARBA" id="ARBA00008017"/>
    </source>
</evidence>
<dbReference type="AlphaFoldDB" id="A0A7X5J6T3"/>
<gene>
    <name evidence="12" type="ORF">GWI72_01640</name>
</gene>
<evidence type="ECO:0000256" key="4">
    <source>
        <dbReference type="ARBA" id="ARBA00022692"/>
    </source>
</evidence>
<dbReference type="Gene3D" id="3.30.70.100">
    <property type="match status" value="1"/>
</dbReference>
<dbReference type="RefSeq" id="WP_161707708.1">
    <property type="nucleotide sequence ID" value="NZ_JAABLQ010000001.1"/>
</dbReference>
<dbReference type="PANTHER" id="PTHR30460">
    <property type="entry name" value="MODERATE CONDUCTANCE MECHANOSENSITIVE CHANNEL YBIO"/>
    <property type="match status" value="1"/>
</dbReference>
<dbReference type="InterPro" id="IPR023408">
    <property type="entry name" value="MscS_beta-dom_sf"/>
</dbReference>
<dbReference type="InterPro" id="IPR010920">
    <property type="entry name" value="LSM_dom_sf"/>
</dbReference>
<feature type="transmembrane region" description="Helical" evidence="8">
    <location>
        <begin position="394"/>
        <end position="420"/>
    </location>
</feature>
<evidence type="ECO:0000256" key="1">
    <source>
        <dbReference type="ARBA" id="ARBA00004651"/>
    </source>
</evidence>
<keyword evidence="13" id="KW-1185">Reference proteome</keyword>
<feature type="transmembrane region" description="Helical" evidence="8">
    <location>
        <begin position="364"/>
        <end position="388"/>
    </location>
</feature>
<dbReference type="Gene3D" id="2.30.30.60">
    <property type="match status" value="1"/>
</dbReference>
<evidence type="ECO:0000259" key="10">
    <source>
        <dbReference type="Pfam" id="PF21082"/>
    </source>
</evidence>
<keyword evidence="5 8" id="KW-1133">Transmembrane helix</keyword>
<evidence type="ECO:0000313" key="12">
    <source>
        <dbReference type="EMBL" id="NBN76964.1"/>
    </source>
</evidence>
<feature type="region of interest" description="Disordered" evidence="7">
    <location>
        <begin position="61"/>
        <end position="99"/>
    </location>
</feature>
<dbReference type="InterPro" id="IPR049278">
    <property type="entry name" value="MS_channel_C"/>
</dbReference>
<dbReference type="FunFam" id="2.30.30.60:FF:000001">
    <property type="entry name" value="MscS Mechanosensitive ion channel"/>
    <property type="match status" value="1"/>
</dbReference>
<proteinExistence type="inferred from homology"/>
<dbReference type="InterPro" id="IPR006685">
    <property type="entry name" value="MscS_channel_2nd"/>
</dbReference>
<evidence type="ECO:0000256" key="3">
    <source>
        <dbReference type="ARBA" id="ARBA00022475"/>
    </source>
</evidence>
<dbReference type="Gene3D" id="1.10.287.1260">
    <property type="match status" value="1"/>
</dbReference>
<evidence type="ECO:0000313" key="13">
    <source>
        <dbReference type="Proteomes" id="UP000586722"/>
    </source>
</evidence>
<evidence type="ECO:0000256" key="6">
    <source>
        <dbReference type="ARBA" id="ARBA00023136"/>
    </source>
</evidence>
<comment type="similarity">
    <text evidence="2">Belongs to the MscS (TC 1.A.23) family.</text>
</comment>
<organism evidence="12 13">
    <name type="scientific">Pannonibacter tanglangensis</name>
    <dbReference type="NCBI Taxonomy" id="2750084"/>
    <lineage>
        <taxon>Bacteria</taxon>
        <taxon>Pseudomonadati</taxon>
        <taxon>Pseudomonadota</taxon>
        <taxon>Alphaproteobacteria</taxon>
        <taxon>Hyphomicrobiales</taxon>
        <taxon>Stappiaceae</taxon>
        <taxon>Pannonibacter</taxon>
    </lineage>
</organism>
<evidence type="ECO:0000259" key="11">
    <source>
        <dbReference type="Pfam" id="PF21088"/>
    </source>
</evidence>
<feature type="transmembrane region" description="Helical" evidence="8">
    <location>
        <begin position="322"/>
        <end position="343"/>
    </location>
</feature>
<sequence>MDMVNRLPAPDGAIAPRASALQPDPHPRRHPVAALLLLLLAALLLLVPGQAPRAETPLVTRAAPADAQAQGQKPDQSQSQSQSQTPARTATDAGTSAGTDAGTAASVAYDISAYDRLSQDMGDTMTETFQLRGTLQAILAELPSLPASMIATLQSKSPDGSLRWLWGALVVIVIAVLAGNGANLLFRRWARPLYHARFAQAPETRTDKIAYLLGRGIVMTLGTAVFFVVAWSVAVLLHENTEAGRITVMTGVSAYASWLVARLVFFNILVPYSSQYRMLALSDEATNGLYHAIRACVGVSILLLSISLWMSRLGLATNAHKLALIGSGAFAMLALSAIAIHWRKDVAGAILGSAPRSAAGALQFVARIWHVLAILYFVVAFGMSALRILLDQPFAIGLVAAPIQSLIAAILLYAVLLLIIDRLLPRLDTRRAQAALAGDIARNEETAGEAPDDGANAAQAQAEALENEAARAPYRDLLDHGAGILTLVFAAWLLLQAWGISLQDDSSILSNLVEIAIVGFLGYMAYQAVEIAVAQAMRRQKPAGDSQEALEIDMGGQGDSRLSTLLPIFRNFLLITIVVISGMLILSQMGIDIAPLFAGAGVVGLAIGFGAQTLIRDIFSGAFYLIDDAFRKGEYIDIGGAKGTVEKISIRSMQLRHHRGALTTVPFGEIKHVQNYSRDWAIMKLAFRVTYDTDTEKMRKIIKKFGQELMNDPYYGPMFLDPLKSQGILSMEDSAMIARVKFMSKPGKQFELRKVIYAGLQELFEKNGIHFAHREVTVRVATEDGRVIPNPTPAQVAAAGAAVMGSLDGAPGLDGAPAPGQPAP</sequence>
<dbReference type="Pfam" id="PF21082">
    <property type="entry name" value="MS_channel_3rd"/>
    <property type="match status" value="1"/>
</dbReference>
<feature type="domain" description="Mechanosensitive ion channel transmembrane helices 2/3" evidence="11">
    <location>
        <begin position="572"/>
        <end position="612"/>
    </location>
</feature>
<feature type="transmembrane region" description="Helical" evidence="8">
    <location>
        <begin position="164"/>
        <end position="186"/>
    </location>
</feature>
<feature type="transmembrane region" description="Helical" evidence="8">
    <location>
        <begin position="291"/>
        <end position="310"/>
    </location>
</feature>
<dbReference type="GO" id="GO:0008381">
    <property type="term" value="F:mechanosensitive monoatomic ion channel activity"/>
    <property type="evidence" value="ECO:0007669"/>
    <property type="project" value="InterPro"/>
</dbReference>
<dbReference type="Proteomes" id="UP000586722">
    <property type="component" value="Unassembled WGS sequence"/>
</dbReference>
<comment type="caution">
    <text evidence="12">The sequence shown here is derived from an EMBL/GenBank/DDBJ whole genome shotgun (WGS) entry which is preliminary data.</text>
</comment>
<dbReference type="Pfam" id="PF00924">
    <property type="entry name" value="MS_channel_2nd"/>
    <property type="match status" value="1"/>
</dbReference>